<dbReference type="Gene3D" id="3.40.50.2000">
    <property type="entry name" value="Glycogen Phosphorylase B"/>
    <property type="match status" value="3"/>
</dbReference>
<keyword evidence="4" id="KW-1185">Reference proteome</keyword>
<dbReference type="AlphaFoldDB" id="E6W643"/>
<dbReference type="InParanoid" id="E6W643"/>
<dbReference type="CDD" id="cd03801">
    <property type="entry name" value="GT4_PimA-like"/>
    <property type="match status" value="1"/>
</dbReference>
<dbReference type="STRING" id="653733.Selin_0225"/>
<sequence length="1250" mass="140993">MRVVIDLQGAQTASRYRGIGRYSMSLTKALLSIAGHHEIHIMLSAHFPESVEAIRSELCGHLPQHHIHQWCSPGPVSFHLSDNTQRRKNATYIREAAIAALKPDRVLITSLFEGCYDDAVVSLKQHDPSTPVAVVLYDLIPLLNPDTYLQDHRYREFYQNAIKQLKKADAHLAISQHSAQEGLDALTLPQSSISIIGTACDSHFAPRSIPNHQAQIFLSSFGITGKFVMYTGGTDNRKNLARLIQAYAGIPATIRQQHQLVFVGKLSPEQSRQLKHQARQSGLDETETVITGYVDDQQLACLYNLCAVFVFPSWHEGFGLPVLEAMASGAPALASDRTSLPEVLANPHAMFDPFDTDQIRQRIQQALTDHDYCRQLIATGLKQARKFSWKQTAQKALVALEQAAQHPEIVQTRPARQHKPTMAFLSPLPPQKSGIADHSAILLPALSEYYQIEIFSDQEFMENSWIAQHLKHRKLQEFPGTAHTYERILYQFGNSAYHDYMFSLLQQHPGTVVLHDAFLSGILEHMEKNTAEPHFSRQLYYDHGYLALQQKYRGDSGTEQAIKNYPCSLHVLRRSHGVIVHSEHSKAVLENAYGPQVSDVIAFAPLPRATPHALSSQQARQQLGIDPQAFMVCSFGHIAPTKLSHLICQAWTHSRLSNNPNMQLVFVGASDPRDPYSHIMKKSIQSVTNVKCTQWVDESTYHLWLAAADIAVQLRTDSRGETSAAILDCLNYAIPTIVNAHGYLAELPEDTVFRLPDIIEPQQLARAIETLQSNEPLRGEIGKRAVKYVQDRHQPCHSASHYTHHIESFHNQAMRTAHGLIRTLATDTANHDQSCLRELAQAIGKSIPAPARQQQLLVDVTATSTNDLRTGIERVTRALFLALLQAPPQGYRIEPVCLVERNQRWSYYYARNYTCTLLGIPTHILTEEPLEVWPGDHFLSTELALHQTLSAYRHNLYTALANQGVTIHFMVHDLLPLSHPEYFPPGADQPFAQWLQVLTEVAHNIICVSNAVAQQLQEWYKQHPANRRQPLTIQHSHHGADISQSAPTTGIPEEASSILQHMRQRPTFLMVGTIEPRKGYLQVLHAFDILWRNKVNVNLVIVGREGWQGLPDEARRDIPRTIQYMQNHPELDSRLFWLEGISDQYLEKVYTASTSLIAASYGEGFGLPLIEAAQHSLPIIARDIPVFREVAREHAWYFQAHNPEQLAHAITNWLELYRSEQHPASQNLPWLTWQESAQNLWGKLTKPGVP</sequence>
<dbReference type="HOGENOM" id="CLU_005199_0_1_0"/>
<feature type="domain" description="Glycosyl transferase family 1" evidence="2">
    <location>
        <begin position="225"/>
        <end position="380"/>
    </location>
</feature>
<dbReference type="CDD" id="cd03809">
    <property type="entry name" value="GT4_MtfB-like"/>
    <property type="match status" value="2"/>
</dbReference>
<protein>
    <submittedName>
        <fullName evidence="3">Glycosyl transferase group 1</fullName>
    </submittedName>
</protein>
<reference evidence="3 4" key="1">
    <citation type="submission" date="2010-12" db="EMBL/GenBank/DDBJ databases">
        <title>Complete sequence of Desulfurispirillum indicum S5.</title>
        <authorList>
            <consortium name="US DOE Joint Genome Institute"/>
            <person name="Lucas S."/>
            <person name="Copeland A."/>
            <person name="Lapidus A."/>
            <person name="Cheng J.-F."/>
            <person name="Goodwin L."/>
            <person name="Pitluck S."/>
            <person name="Chertkov O."/>
            <person name="Held B."/>
            <person name="Detter J.C."/>
            <person name="Han C."/>
            <person name="Tapia R."/>
            <person name="Land M."/>
            <person name="Hauser L."/>
            <person name="Kyrpides N."/>
            <person name="Ivanova N."/>
            <person name="Mikhailova N."/>
            <person name="Haggblom M."/>
            <person name="Rauschenbach I."/>
            <person name="Bini E."/>
            <person name="Woyke T."/>
        </authorList>
    </citation>
    <scope>NUCLEOTIDE SEQUENCE [LARGE SCALE GENOMIC DNA]</scope>
    <source>
        <strain evidence="4">ATCC BAA-1389 / DSM 22839 / S5</strain>
    </source>
</reference>
<evidence type="ECO:0000313" key="4">
    <source>
        <dbReference type="Proteomes" id="UP000002572"/>
    </source>
</evidence>
<proteinExistence type="predicted"/>
<dbReference type="InterPro" id="IPR001296">
    <property type="entry name" value="Glyco_trans_1"/>
</dbReference>
<gene>
    <name evidence="3" type="ordered locus">Selin_0225</name>
</gene>
<evidence type="ECO:0000256" key="1">
    <source>
        <dbReference type="ARBA" id="ARBA00022679"/>
    </source>
</evidence>
<evidence type="ECO:0000313" key="3">
    <source>
        <dbReference type="EMBL" id="ADU64982.1"/>
    </source>
</evidence>
<dbReference type="eggNOG" id="COG0438">
    <property type="taxonomic scope" value="Bacteria"/>
</dbReference>
<dbReference type="RefSeq" id="WP_013504871.1">
    <property type="nucleotide sequence ID" value="NC_014836.1"/>
</dbReference>
<dbReference type="Proteomes" id="UP000002572">
    <property type="component" value="Chromosome"/>
</dbReference>
<feature type="domain" description="Glycosyl transferase family 1" evidence="2">
    <location>
        <begin position="1060"/>
        <end position="1220"/>
    </location>
</feature>
<evidence type="ECO:0000259" key="2">
    <source>
        <dbReference type="Pfam" id="PF00534"/>
    </source>
</evidence>
<dbReference type="GO" id="GO:0009103">
    <property type="term" value="P:lipopolysaccharide biosynthetic process"/>
    <property type="evidence" value="ECO:0007669"/>
    <property type="project" value="TreeGrafter"/>
</dbReference>
<dbReference type="PANTHER" id="PTHR46401:SF2">
    <property type="entry name" value="GLYCOSYLTRANSFERASE WBBK-RELATED"/>
    <property type="match status" value="1"/>
</dbReference>
<dbReference type="PANTHER" id="PTHR46401">
    <property type="entry name" value="GLYCOSYLTRANSFERASE WBBK-RELATED"/>
    <property type="match status" value="1"/>
</dbReference>
<name>E6W643_DESIS</name>
<accession>E6W643</accession>
<feature type="domain" description="Glycosyl transferase family 1" evidence="2">
    <location>
        <begin position="617"/>
        <end position="786"/>
    </location>
</feature>
<dbReference type="KEGG" id="din:Selin_0225"/>
<dbReference type="SUPFAM" id="SSF53756">
    <property type="entry name" value="UDP-Glycosyltransferase/glycogen phosphorylase"/>
    <property type="match status" value="3"/>
</dbReference>
<dbReference type="OrthoDB" id="8049568at2"/>
<dbReference type="GO" id="GO:0016757">
    <property type="term" value="F:glycosyltransferase activity"/>
    <property type="evidence" value="ECO:0007669"/>
    <property type="project" value="InterPro"/>
</dbReference>
<keyword evidence="1 3" id="KW-0808">Transferase</keyword>
<organism evidence="3 4">
    <name type="scientific">Desulfurispirillum indicum (strain ATCC BAA-1389 / DSM 22839 / S5)</name>
    <dbReference type="NCBI Taxonomy" id="653733"/>
    <lineage>
        <taxon>Bacteria</taxon>
        <taxon>Pseudomonadati</taxon>
        <taxon>Chrysiogenota</taxon>
        <taxon>Chrysiogenia</taxon>
        <taxon>Chrysiogenales</taxon>
        <taxon>Chrysiogenaceae</taxon>
        <taxon>Desulfurispirillum</taxon>
    </lineage>
</organism>
<dbReference type="EMBL" id="CP002432">
    <property type="protein sequence ID" value="ADU64982.1"/>
    <property type="molecule type" value="Genomic_DNA"/>
</dbReference>
<dbReference type="Pfam" id="PF00534">
    <property type="entry name" value="Glycos_transf_1"/>
    <property type="match status" value="3"/>
</dbReference>